<dbReference type="OrthoDB" id="9759664at2"/>
<evidence type="ECO:0000313" key="2">
    <source>
        <dbReference type="EMBL" id="GCE45101.1"/>
    </source>
</evidence>
<dbReference type="PANTHER" id="PTHR43825:SF3">
    <property type="entry name" value="PYRUVATE DEHYDROGENASE E1 COMPONENT"/>
    <property type="match status" value="1"/>
</dbReference>
<dbReference type="InterPro" id="IPR009014">
    <property type="entry name" value="Transketo_C/PFOR_II"/>
</dbReference>
<dbReference type="Proteomes" id="UP000287519">
    <property type="component" value="Unassembled WGS sequence"/>
</dbReference>
<feature type="domain" description="Transketolase-like C-terminal" evidence="1">
    <location>
        <begin position="1"/>
        <end position="133"/>
    </location>
</feature>
<reference evidence="2 3" key="1">
    <citation type="submission" date="2018-11" db="EMBL/GenBank/DDBJ databases">
        <title>Microbial catabolism of amino acid.</title>
        <authorList>
            <person name="Hibi M."/>
            <person name="Ogawa J."/>
        </authorList>
    </citation>
    <scope>NUCLEOTIDE SEQUENCE [LARGE SCALE GENOMIC DNA]</scope>
    <source>
        <strain evidence="2 3">C31-06</strain>
    </source>
</reference>
<dbReference type="AlphaFoldDB" id="A0A402CNE6"/>
<keyword evidence="3" id="KW-1185">Reference proteome</keyword>
<evidence type="ECO:0000313" key="3">
    <source>
        <dbReference type="Proteomes" id="UP000287519"/>
    </source>
</evidence>
<dbReference type="InterPro" id="IPR055152">
    <property type="entry name" value="Transketolase-like_C_2"/>
</dbReference>
<proteinExistence type="predicted"/>
<protein>
    <submittedName>
        <fullName evidence="2">Pyruvate dehydrogenase E1 component</fullName>
    </submittedName>
</protein>
<keyword evidence="2" id="KW-0670">Pyruvate</keyword>
<dbReference type="Gene3D" id="3.40.50.920">
    <property type="match status" value="1"/>
</dbReference>
<dbReference type="InterPro" id="IPR051157">
    <property type="entry name" value="PDH/Transketolase"/>
</dbReference>
<comment type="caution">
    <text evidence="2">The sequence shown here is derived from an EMBL/GenBank/DDBJ whole genome shotgun (WGS) entry which is preliminary data.</text>
</comment>
<name>A0A402CNE6_RHOWR</name>
<dbReference type="EMBL" id="BHYM01000160">
    <property type="protein sequence ID" value="GCE45101.1"/>
    <property type="molecule type" value="Genomic_DNA"/>
</dbReference>
<dbReference type="SUPFAM" id="SSF52922">
    <property type="entry name" value="TK C-terminal domain-like"/>
    <property type="match status" value="1"/>
</dbReference>
<dbReference type="Pfam" id="PF22613">
    <property type="entry name" value="Transketolase_C_1"/>
    <property type="match status" value="1"/>
</dbReference>
<dbReference type="PANTHER" id="PTHR43825">
    <property type="entry name" value="PYRUVATE DEHYDROGENASE E1 COMPONENT"/>
    <property type="match status" value="1"/>
</dbReference>
<evidence type="ECO:0000259" key="1">
    <source>
        <dbReference type="Pfam" id="PF22613"/>
    </source>
</evidence>
<organism evidence="2 3">
    <name type="scientific">Rhodococcus wratislaviensis</name>
    <name type="common">Tsukamurella wratislaviensis</name>
    <dbReference type="NCBI Taxonomy" id="44752"/>
    <lineage>
        <taxon>Bacteria</taxon>
        <taxon>Bacillati</taxon>
        <taxon>Actinomycetota</taxon>
        <taxon>Actinomycetes</taxon>
        <taxon>Mycobacteriales</taxon>
        <taxon>Nocardiaceae</taxon>
        <taxon>Rhodococcus</taxon>
    </lineage>
</organism>
<sequence>MYLFKKSQASGPKAQILVSGVTMPEGLRAQELLADEWGVAADVWSVTSWGELRREGIEREQQALRDPGTDAPLPYVTQALSDAAGPFVAASDWMRAVADQIRQWVPGSYTTLGTDGFGFSDTRPAARRYFNVDAESIVVAVLSALAGEGTLDRSKAVEAATKYRIDDVRAAAVSYTDTGSA</sequence>
<accession>A0A402CNE6</accession>
<gene>
    <name evidence="2" type="ORF">Rhow_001171</name>
</gene>